<dbReference type="Pfam" id="PF05189">
    <property type="entry name" value="RTC_insert"/>
    <property type="match status" value="1"/>
</dbReference>
<accession>A0A9E7UNT7</accession>
<dbReference type="SUPFAM" id="SSF55205">
    <property type="entry name" value="EPT/RTPC-like"/>
    <property type="match status" value="2"/>
</dbReference>
<dbReference type="EMBL" id="JAXUHJ010000014">
    <property type="protein sequence ID" value="MEJ8543639.1"/>
    <property type="molecule type" value="Genomic_DNA"/>
</dbReference>
<comment type="function">
    <text evidence="5">Catalyzes the conversion of 3'-phosphate to a 2',3'-cyclic phosphodiester at the end of RNA. The mechanism of action of the enzyme occurs in 3 steps: (A) adenylation of the enzyme by ATP; (B) transfer of adenylate to an RNA-N3'P to produce RNA-N3'PP5'A; (C) and attack of the adjacent 2'-hydroxyl on the 3'-phosphorus in the diester linkage to produce the cyclic end product. The biological role of this enzyme is unknown but it is likely to function in some aspects of cellular RNA processing.</text>
</comment>
<feature type="binding site" evidence="5">
    <location>
        <begin position="281"/>
        <end position="285"/>
    </location>
    <ligand>
        <name>ATP</name>
        <dbReference type="ChEBI" id="CHEBI:30616"/>
    </ligand>
</feature>
<reference evidence="10" key="1">
    <citation type="submission" date="2022-09" db="EMBL/GenBank/DDBJ databases">
        <title>Characterization of three MwoI isoschizomers from sequenced genome and metagenomes.</title>
        <authorList>
            <person name="Fomenkov A."/>
            <person name="Xu S.Y."/>
            <person name="Roberts R.J."/>
        </authorList>
    </citation>
    <scope>NUCLEOTIDE SEQUENCE</scope>
    <source>
        <strain evidence="10">DSM 2970</strain>
    </source>
</reference>
<dbReference type="InterPro" id="IPR037136">
    <property type="entry name" value="RNA3'_phos_cyclase_dom_sf"/>
</dbReference>
<feature type="domain" description="RNA 3'-terminal phosphate cyclase" evidence="7">
    <location>
        <begin position="8"/>
        <end position="324"/>
    </location>
</feature>
<comment type="subcellular location">
    <subcellularLocation>
        <location evidence="5">Cytoplasm</location>
    </subcellularLocation>
</comment>
<dbReference type="PANTHER" id="PTHR11096:SF0">
    <property type="entry name" value="RNA 3'-TERMINAL PHOSPHATE CYCLASE"/>
    <property type="match status" value="1"/>
</dbReference>
<evidence type="ECO:0000256" key="2">
    <source>
        <dbReference type="ARBA" id="ARBA00021428"/>
    </source>
</evidence>
<dbReference type="InterPro" id="IPR017770">
    <property type="entry name" value="RNA3'_term_phos_cyc_type_1"/>
</dbReference>
<organism evidence="10">
    <name type="scientific">Methanothermobacter wolfeii</name>
    <name type="common">Methanobacterium wolfei</name>
    <dbReference type="NCBI Taxonomy" id="145261"/>
    <lineage>
        <taxon>Archaea</taxon>
        <taxon>Methanobacteriati</taxon>
        <taxon>Methanobacteriota</taxon>
        <taxon>Methanomada group</taxon>
        <taxon>Methanobacteria</taxon>
        <taxon>Methanobacteriales</taxon>
        <taxon>Methanobacteriaceae</taxon>
        <taxon>Methanothermobacter</taxon>
    </lineage>
</organism>
<name>A0A9E7UNT7_METWO</name>
<dbReference type="PIRSF" id="PIRSF005378">
    <property type="entry name" value="RNA3'_term_phos_cycl_euk"/>
    <property type="match status" value="1"/>
</dbReference>
<dbReference type="Proteomes" id="UP001369247">
    <property type="component" value="Unassembled WGS sequence"/>
</dbReference>
<evidence type="ECO:0000313" key="9">
    <source>
        <dbReference type="EMBL" id="MEJ8543639.1"/>
    </source>
</evidence>
<dbReference type="RefSeq" id="WP_074358560.1">
    <property type="nucleotide sequence ID" value="NZ_JAXUHJ010000014.1"/>
</dbReference>
<evidence type="ECO:0000256" key="5">
    <source>
        <dbReference type="HAMAP-Rule" id="MF_00200"/>
    </source>
</evidence>
<feature type="domain" description="RNA 3'-terminal phosphate cyclase insert" evidence="8">
    <location>
        <begin position="182"/>
        <end position="273"/>
    </location>
</feature>
<keyword evidence="5" id="KW-0963">Cytoplasm</keyword>
<evidence type="ECO:0000256" key="3">
    <source>
        <dbReference type="ARBA" id="ARBA00022598"/>
    </source>
</evidence>
<keyword evidence="4 5" id="KW-0547">Nucleotide-binding</keyword>
<dbReference type="InterPro" id="IPR036553">
    <property type="entry name" value="RPTC_insert"/>
</dbReference>
<feature type="binding site" evidence="5">
    <location>
        <position position="100"/>
    </location>
    <ligand>
        <name>ATP</name>
        <dbReference type="ChEBI" id="CHEBI:30616"/>
    </ligand>
</feature>
<dbReference type="PROSITE" id="PS01287">
    <property type="entry name" value="RTC"/>
    <property type="match status" value="1"/>
</dbReference>
<dbReference type="InterPro" id="IPR020719">
    <property type="entry name" value="RNA3'_term_phos_cycl-like_CS"/>
</dbReference>
<dbReference type="HAMAP" id="MF_00200">
    <property type="entry name" value="RTC"/>
    <property type="match status" value="1"/>
</dbReference>
<gene>
    <name evidence="5 10" type="primary">rtcA</name>
    <name evidence="10" type="ORF">N5910_02315</name>
    <name evidence="9" type="ORF">U2150_09080</name>
</gene>
<dbReference type="InterPro" id="IPR000228">
    <property type="entry name" value="RNA3'_term_phos_cyc"/>
</dbReference>
<dbReference type="GO" id="GO:0005737">
    <property type="term" value="C:cytoplasm"/>
    <property type="evidence" value="ECO:0007669"/>
    <property type="project" value="UniProtKB-SubCell"/>
</dbReference>
<evidence type="ECO:0000256" key="1">
    <source>
        <dbReference type="ARBA" id="ARBA00009206"/>
    </source>
</evidence>
<dbReference type="InterPro" id="IPR013792">
    <property type="entry name" value="RNA3'P_cycl/enolpyr_Trfase_a/b"/>
</dbReference>
<evidence type="ECO:0000259" key="8">
    <source>
        <dbReference type="Pfam" id="PF05189"/>
    </source>
</evidence>
<evidence type="ECO:0000259" key="7">
    <source>
        <dbReference type="Pfam" id="PF01137"/>
    </source>
</evidence>
<proteinExistence type="inferred from homology"/>
<keyword evidence="11" id="KW-1185">Reference proteome</keyword>
<dbReference type="NCBIfam" id="TIGR03399">
    <property type="entry name" value="RNA_3prim_cycl"/>
    <property type="match status" value="1"/>
</dbReference>
<sequence length="337" mass="35577">MIVIDGSYGEGGGAVVRVSVALAAVTSRRIRIHSIRARRPRKGLSHQHLTAVRAIAEISDGTLRGDELGSQELEFSPGTIGGGNFTFDVKTAGSTGLVLQAILIAGAAADGRLDVTVSGGTDVLWAPTIDYLSEVTLPLLEKMGYCARLELIQRGYYPRGGGRVRATIEPSELKPIILEDAEIDFIAGISHAGNLPLHVAERQADEALRVLRKTGLDVDIAVEEADCPLGRGSGITLWAGGNTRLGATSLGRPGKRAELVGSEAAKELLGFIEAGSPLDRYMGDQIVPYIAMAGSSRVGTYELTLHAETNIFLAERITGRPFKVQGASGKPAIIETA</sequence>
<feature type="active site" description="Tele-AMP-histidine intermediate" evidence="5">
    <location>
        <position position="306"/>
    </location>
</feature>
<dbReference type="InterPro" id="IPR013791">
    <property type="entry name" value="RNA3'-term_phos_cycl_insert"/>
</dbReference>
<evidence type="ECO:0000313" key="11">
    <source>
        <dbReference type="Proteomes" id="UP001369247"/>
    </source>
</evidence>
<comment type="catalytic activity">
    <reaction evidence="5">
        <text>a 3'-end 3'-phospho-ribonucleotide-RNA + ATP = a 3'-end 2',3'-cyclophospho-ribonucleotide-RNA + AMP + diphosphate</text>
        <dbReference type="Rhea" id="RHEA:23976"/>
        <dbReference type="Rhea" id="RHEA-COMP:10463"/>
        <dbReference type="Rhea" id="RHEA-COMP:10464"/>
        <dbReference type="ChEBI" id="CHEBI:30616"/>
        <dbReference type="ChEBI" id="CHEBI:33019"/>
        <dbReference type="ChEBI" id="CHEBI:83062"/>
        <dbReference type="ChEBI" id="CHEBI:83064"/>
        <dbReference type="ChEBI" id="CHEBI:456215"/>
        <dbReference type="EC" id="6.5.1.4"/>
    </reaction>
</comment>
<dbReference type="InterPro" id="IPR023797">
    <property type="entry name" value="RNA3'_phos_cyclase_dom"/>
</dbReference>
<dbReference type="GO" id="GO:0005524">
    <property type="term" value="F:ATP binding"/>
    <property type="evidence" value="ECO:0007669"/>
    <property type="project" value="UniProtKB-KW"/>
</dbReference>
<dbReference type="EC" id="6.5.1.4" evidence="5 6"/>
<dbReference type="Proteomes" id="UP001065373">
    <property type="component" value="Chromosome"/>
</dbReference>
<reference evidence="9 11" key="2">
    <citation type="submission" date="2023-12" db="EMBL/GenBank/DDBJ databases">
        <title>Phenotypic and Genomic Characterization of Methanothermobacter wolfeii Strain BSEL, a CO2-Capturing Archaeon with Minimal Nutrient Requirements.</title>
        <authorList>
            <person name="Ale Enriquez F."/>
            <person name="Ahring B.K."/>
        </authorList>
    </citation>
    <scope>NUCLEOTIDE SEQUENCE [LARGE SCALE GENOMIC DNA]</scope>
    <source>
        <strain evidence="9 11">BSEL-1</strain>
    </source>
</reference>
<dbReference type="Gene3D" id="3.30.360.20">
    <property type="entry name" value="RNA 3'-terminal phosphate cyclase, insert domain"/>
    <property type="match status" value="1"/>
</dbReference>
<dbReference type="FunFam" id="3.30.360.20:FF:000002">
    <property type="entry name" value="RNA terminal phosphate cyclase-like 1"/>
    <property type="match status" value="1"/>
</dbReference>
<dbReference type="Gene3D" id="3.65.10.20">
    <property type="entry name" value="RNA 3'-terminal phosphate cyclase domain"/>
    <property type="match status" value="1"/>
</dbReference>
<dbReference type="Pfam" id="PF01137">
    <property type="entry name" value="RTC"/>
    <property type="match status" value="1"/>
</dbReference>
<dbReference type="GO" id="GO:0003963">
    <property type="term" value="F:RNA-3'-phosphate cyclase activity"/>
    <property type="evidence" value="ECO:0007669"/>
    <property type="project" value="UniProtKB-UniRule"/>
</dbReference>
<keyword evidence="5" id="KW-0067">ATP-binding</keyword>
<dbReference type="AlphaFoldDB" id="A0A9E7UNT7"/>
<dbReference type="EMBL" id="CP104550">
    <property type="protein sequence ID" value="UXH32586.1"/>
    <property type="molecule type" value="Genomic_DNA"/>
</dbReference>
<evidence type="ECO:0000313" key="10">
    <source>
        <dbReference type="EMBL" id="UXH32586.1"/>
    </source>
</evidence>
<keyword evidence="3 5" id="KW-0436">Ligase</keyword>
<dbReference type="CDD" id="cd00874">
    <property type="entry name" value="RNA_Cyclase_Class_II"/>
    <property type="match status" value="1"/>
</dbReference>
<dbReference type="GO" id="GO:0006396">
    <property type="term" value="P:RNA processing"/>
    <property type="evidence" value="ECO:0007669"/>
    <property type="project" value="UniProtKB-UniRule"/>
</dbReference>
<dbReference type="PANTHER" id="PTHR11096">
    <property type="entry name" value="RNA 3' TERMINAL PHOSPHATE CYCLASE"/>
    <property type="match status" value="1"/>
</dbReference>
<evidence type="ECO:0000256" key="6">
    <source>
        <dbReference type="NCBIfam" id="TIGR03399"/>
    </source>
</evidence>
<comment type="similarity">
    <text evidence="1 5">Belongs to the RNA 3'-terminal cyclase family. Type 1 subfamily.</text>
</comment>
<protein>
    <recommendedName>
        <fullName evidence="2 5">RNA 3'-terminal phosphate cyclase</fullName>
        <shortName evidence="5">RNA cyclase</shortName>
        <shortName evidence="5">RNA-3'-phosphate cyclase</shortName>
        <ecNumber evidence="5 6">6.5.1.4</ecNumber>
    </recommendedName>
</protein>
<evidence type="ECO:0000256" key="4">
    <source>
        <dbReference type="ARBA" id="ARBA00022741"/>
    </source>
</evidence>